<protein>
    <recommendedName>
        <fullName evidence="2">histidine kinase</fullName>
        <ecNumber evidence="2">2.7.13.3</ecNumber>
    </recommendedName>
</protein>
<dbReference type="PANTHER" id="PTHR43547:SF2">
    <property type="entry name" value="HYBRID SIGNAL TRANSDUCTION HISTIDINE KINASE C"/>
    <property type="match status" value="1"/>
</dbReference>
<dbReference type="InterPro" id="IPR004358">
    <property type="entry name" value="Sig_transdc_His_kin-like_C"/>
</dbReference>
<evidence type="ECO:0000256" key="3">
    <source>
        <dbReference type="ARBA" id="ARBA00022553"/>
    </source>
</evidence>
<dbReference type="InterPro" id="IPR003594">
    <property type="entry name" value="HATPase_dom"/>
</dbReference>
<dbReference type="STRING" id="1246637.MTBBW1_1250004"/>
<dbReference type="PANTHER" id="PTHR43547">
    <property type="entry name" value="TWO-COMPONENT HISTIDINE KINASE"/>
    <property type="match status" value="1"/>
</dbReference>
<gene>
    <name evidence="7" type="ORF">MTBBW1_1250004</name>
</gene>
<dbReference type="PRINTS" id="PR00344">
    <property type="entry name" value="BCTRLSENSOR"/>
</dbReference>
<dbReference type="Pfam" id="PF00072">
    <property type="entry name" value="Response_reg"/>
    <property type="match status" value="1"/>
</dbReference>
<dbReference type="Pfam" id="PF02518">
    <property type="entry name" value="HATPase_c"/>
    <property type="match status" value="1"/>
</dbReference>
<keyword evidence="8" id="KW-1185">Reference proteome</keyword>
<dbReference type="SMART" id="SM00448">
    <property type="entry name" value="REC"/>
    <property type="match status" value="1"/>
</dbReference>
<evidence type="ECO:0000313" key="8">
    <source>
        <dbReference type="Proteomes" id="UP000191931"/>
    </source>
</evidence>
<dbReference type="Gene3D" id="3.30.565.10">
    <property type="entry name" value="Histidine kinase-like ATPase, C-terminal domain"/>
    <property type="match status" value="1"/>
</dbReference>
<dbReference type="Gene3D" id="1.10.287.130">
    <property type="match status" value="1"/>
</dbReference>
<dbReference type="InterPro" id="IPR003661">
    <property type="entry name" value="HisK_dim/P_dom"/>
</dbReference>
<evidence type="ECO:0000256" key="2">
    <source>
        <dbReference type="ARBA" id="ARBA00012438"/>
    </source>
</evidence>
<dbReference type="Proteomes" id="UP000191931">
    <property type="component" value="Unassembled WGS sequence"/>
</dbReference>
<dbReference type="SMART" id="SM00388">
    <property type="entry name" value="HisKA"/>
    <property type="match status" value="1"/>
</dbReference>
<dbReference type="RefSeq" id="WP_186441319.1">
    <property type="nucleotide sequence ID" value="NZ_LT828547.1"/>
</dbReference>
<dbReference type="SUPFAM" id="SSF52172">
    <property type="entry name" value="CheY-like"/>
    <property type="match status" value="1"/>
</dbReference>
<dbReference type="PROSITE" id="PS50110">
    <property type="entry name" value="RESPONSE_REGULATORY"/>
    <property type="match status" value="1"/>
</dbReference>
<keyword evidence="3 4" id="KW-0597">Phosphoprotein</keyword>
<proteinExistence type="predicted"/>
<dbReference type="InterPro" id="IPR011006">
    <property type="entry name" value="CheY-like_superfamily"/>
</dbReference>
<evidence type="ECO:0000259" key="6">
    <source>
        <dbReference type="PROSITE" id="PS50110"/>
    </source>
</evidence>
<feature type="domain" description="Histidine kinase" evidence="5">
    <location>
        <begin position="163"/>
        <end position="455"/>
    </location>
</feature>
<dbReference type="PROSITE" id="PS50109">
    <property type="entry name" value="HIS_KIN"/>
    <property type="match status" value="1"/>
</dbReference>
<feature type="modified residue" description="4-aspartylphosphate" evidence="4">
    <location>
        <position position="57"/>
    </location>
</feature>
<dbReference type="CDD" id="cd00082">
    <property type="entry name" value="HisKA"/>
    <property type="match status" value="1"/>
</dbReference>
<name>A0A1W1H6H7_9BACT</name>
<evidence type="ECO:0000313" key="7">
    <source>
        <dbReference type="EMBL" id="SLM28073.1"/>
    </source>
</evidence>
<dbReference type="EMBL" id="FWEV01000030">
    <property type="protein sequence ID" value="SLM28073.1"/>
    <property type="molecule type" value="Genomic_DNA"/>
</dbReference>
<evidence type="ECO:0000256" key="1">
    <source>
        <dbReference type="ARBA" id="ARBA00000085"/>
    </source>
</evidence>
<dbReference type="GO" id="GO:0000155">
    <property type="term" value="F:phosphorelay sensor kinase activity"/>
    <property type="evidence" value="ECO:0007669"/>
    <property type="project" value="InterPro"/>
</dbReference>
<evidence type="ECO:0000259" key="5">
    <source>
        <dbReference type="PROSITE" id="PS50109"/>
    </source>
</evidence>
<reference evidence="7 8" key="1">
    <citation type="submission" date="2017-03" db="EMBL/GenBank/DDBJ databases">
        <authorList>
            <person name="Afonso C.L."/>
            <person name="Miller P.J."/>
            <person name="Scott M.A."/>
            <person name="Spackman E."/>
            <person name="Goraichik I."/>
            <person name="Dimitrov K.M."/>
            <person name="Suarez D.L."/>
            <person name="Swayne D.E."/>
        </authorList>
    </citation>
    <scope>NUCLEOTIDE SEQUENCE [LARGE SCALE GENOMIC DNA]</scope>
    <source>
        <strain evidence="7">PRJEB14757</strain>
    </source>
</reference>
<comment type="catalytic activity">
    <reaction evidence="1">
        <text>ATP + protein L-histidine = ADP + protein N-phospho-L-histidine.</text>
        <dbReference type="EC" id="2.7.13.3"/>
    </reaction>
</comment>
<organism evidence="7 8">
    <name type="scientific">Desulfamplus magnetovallimortis</name>
    <dbReference type="NCBI Taxonomy" id="1246637"/>
    <lineage>
        <taxon>Bacteria</taxon>
        <taxon>Pseudomonadati</taxon>
        <taxon>Thermodesulfobacteriota</taxon>
        <taxon>Desulfobacteria</taxon>
        <taxon>Desulfobacterales</taxon>
        <taxon>Desulfobacteraceae</taxon>
        <taxon>Desulfamplus</taxon>
    </lineage>
</organism>
<dbReference type="AlphaFoldDB" id="A0A1W1H6H7"/>
<sequence>MKNSEEWKIVVIDDEEDIREVVFIVLQDSGYSVHTAGDGLSGIELCRKVKPQIVLTDIKMPGMGGLEVLETLKSEFESIEVIVITAFGDLDIAIKALQLDASDFITKPLHEDNLQLALSRARERYTSRKKLKEYTLFLEQENISQAKLLHRDKLISLGRLSASVVHEINNPLAGILNYSKLMGKIIRQKSLTPEYIQKFIHYLDLIESESSRVSDIVSSLLTFSRKTSPVISDVSIEQMINKCILLSKHKMELGQISFLCSIAPDIPMIKGDFNQLQQCLINLIFNAIDAMSYIPSNTFSDTPDDSNNTITSYDTKNRNSVGKRGKLEIRAFCESGEKLVSEKKRIAETKGGEFKETKGGEFKETEGGEFKETEGGEFKKSGGRYVVIQVIDNGHGIEKENMKKIFEPFFTTKDEGYGVGLGLSIIFGIMERHGGYVDVSSEPGKGSCFSLKLPI</sequence>
<dbReference type="InterPro" id="IPR001789">
    <property type="entry name" value="Sig_transdc_resp-reg_receiver"/>
</dbReference>
<feature type="domain" description="Response regulatory" evidence="6">
    <location>
        <begin position="8"/>
        <end position="122"/>
    </location>
</feature>
<dbReference type="InterPro" id="IPR036890">
    <property type="entry name" value="HATPase_C_sf"/>
</dbReference>
<dbReference type="InterPro" id="IPR005467">
    <property type="entry name" value="His_kinase_dom"/>
</dbReference>
<dbReference type="SMART" id="SM00387">
    <property type="entry name" value="HATPase_c"/>
    <property type="match status" value="1"/>
</dbReference>
<accession>A0A1W1H6H7</accession>
<evidence type="ECO:0000256" key="4">
    <source>
        <dbReference type="PROSITE-ProRule" id="PRU00169"/>
    </source>
</evidence>
<dbReference type="InterPro" id="IPR036097">
    <property type="entry name" value="HisK_dim/P_sf"/>
</dbReference>
<dbReference type="Gene3D" id="3.40.50.2300">
    <property type="match status" value="1"/>
</dbReference>
<dbReference type="SUPFAM" id="SSF55874">
    <property type="entry name" value="ATPase domain of HSP90 chaperone/DNA topoisomerase II/histidine kinase"/>
    <property type="match status" value="1"/>
</dbReference>
<dbReference type="EC" id="2.7.13.3" evidence="2"/>
<dbReference type="Pfam" id="PF00512">
    <property type="entry name" value="HisKA"/>
    <property type="match status" value="1"/>
</dbReference>
<dbReference type="SUPFAM" id="SSF47384">
    <property type="entry name" value="Homodimeric domain of signal transducing histidine kinase"/>
    <property type="match status" value="1"/>
</dbReference>